<accession>A0A1B8B9H0</accession>
<protein>
    <submittedName>
        <fullName evidence="1">Uncharacterized protein</fullName>
    </submittedName>
</protein>
<comment type="caution">
    <text evidence="1">The sequence shown here is derived from an EMBL/GenBank/DDBJ whole genome shotgun (WGS) entry which is preliminary data.</text>
</comment>
<dbReference type="AlphaFoldDB" id="A0A1B8B9H0"/>
<dbReference type="Proteomes" id="UP000091967">
    <property type="component" value="Unassembled WGS sequence"/>
</dbReference>
<evidence type="ECO:0000313" key="2">
    <source>
        <dbReference type="Proteomes" id="UP000091967"/>
    </source>
</evidence>
<reference evidence="1 2" key="1">
    <citation type="submission" date="2016-06" db="EMBL/GenBank/DDBJ databases">
        <title>Living apart together: crosstalk between the core and supernumerary genomes in a fungal plant pathogen.</title>
        <authorList>
            <person name="Vanheule A."/>
            <person name="Audenaert K."/>
            <person name="Warris S."/>
            <person name="Van De Geest H."/>
            <person name="Schijlen E."/>
            <person name="Hofte M."/>
            <person name="De Saeger S."/>
            <person name="Haesaert G."/>
            <person name="Waalwijk C."/>
            <person name="Van Der Lee T."/>
        </authorList>
    </citation>
    <scope>NUCLEOTIDE SEQUENCE [LARGE SCALE GENOMIC DNA]</scope>
    <source>
        <strain evidence="1 2">2516</strain>
    </source>
</reference>
<name>A0A1B8B9H0_FUSPO</name>
<proteinExistence type="predicted"/>
<evidence type="ECO:0000313" key="1">
    <source>
        <dbReference type="EMBL" id="OBS29373.1"/>
    </source>
</evidence>
<organism evidence="1 2">
    <name type="scientific">Fusarium poae</name>
    <dbReference type="NCBI Taxonomy" id="36050"/>
    <lineage>
        <taxon>Eukaryota</taxon>
        <taxon>Fungi</taxon>
        <taxon>Dikarya</taxon>
        <taxon>Ascomycota</taxon>
        <taxon>Pezizomycotina</taxon>
        <taxon>Sordariomycetes</taxon>
        <taxon>Hypocreomycetidae</taxon>
        <taxon>Hypocreales</taxon>
        <taxon>Nectriaceae</taxon>
        <taxon>Fusarium</taxon>
    </lineage>
</organism>
<sequence length="117" mass="13432">MTLDLLPLRNSVLTSIRGKNISFYPEFYQNVDGNRRTRIWLLSENCKSCRKAAARDMMTHPLVITAFFELDAQLIEAESVEVVREMNTVDDTPKMHFVITIDRSKGDQSISTTFEDS</sequence>
<keyword evidence="2" id="KW-1185">Reference proteome</keyword>
<gene>
    <name evidence="1" type="ORF">FPOA_03309</name>
</gene>
<dbReference type="EMBL" id="LYXU01000001">
    <property type="protein sequence ID" value="OBS29373.1"/>
    <property type="molecule type" value="Genomic_DNA"/>
</dbReference>